<dbReference type="Pfam" id="PF09820">
    <property type="entry name" value="AAA-ATPase_like"/>
    <property type="match status" value="1"/>
</dbReference>
<dbReference type="PANTHER" id="PTHR34825">
    <property type="entry name" value="CONSERVED PROTEIN, WITH A WEAK D-GALACTARATE DEHYDRATASE/ALTRONATE HYDROLASE DOMAIN"/>
    <property type="match status" value="1"/>
</dbReference>
<organism evidence="2 3">
    <name type="scientific">Phascolarctobacterium succinatutens CAG:287</name>
    <dbReference type="NCBI Taxonomy" id="1263101"/>
    <lineage>
        <taxon>Bacteria</taxon>
        <taxon>Bacillati</taxon>
        <taxon>Bacillota</taxon>
        <taxon>Negativicutes</taxon>
        <taxon>Acidaminococcales</taxon>
        <taxon>Acidaminococcaceae</taxon>
        <taxon>Phascolarctobacterium</taxon>
    </lineage>
</organism>
<dbReference type="InterPro" id="IPR018631">
    <property type="entry name" value="AAA-ATPase-like_dom"/>
</dbReference>
<protein>
    <recommendedName>
        <fullName evidence="1">AAA-ATPase-like domain-containing protein</fullName>
    </recommendedName>
</protein>
<accession>R6X4I6</accession>
<evidence type="ECO:0000313" key="3">
    <source>
        <dbReference type="Proteomes" id="UP000014937"/>
    </source>
</evidence>
<dbReference type="Proteomes" id="UP000014937">
    <property type="component" value="Unassembled WGS sequence"/>
</dbReference>
<reference evidence="2" key="1">
    <citation type="submission" date="2012-11" db="EMBL/GenBank/DDBJ databases">
        <title>Dependencies among metagenomic species, viruses, plasmids and units of genetic variation.</title>
        <authorList>
            <person name="Nielsen H.B."/>
            <person name="Almeida M."/>
            <person name="Juncker A.S."/>
            <person name="Rasmussen S."/>
            <person name="Li J."/>
            <person name="Sunagawa S."/>
            <person name="Plichta D."/>
            <person name="Gautier L."/>
            <person name="Le Chatelier E."/>
            <person name="Peletier E."/>
            <person name="Bonde I."/>
            <person name="Nielsen T."/>
            <person name="Manichanh C."/>
            <person name="Arumugam M."/>
            <person name="Batto J."/>
            <person name="Santos M.B.Q.D."/>
            <person name="Blom N."/>
            <person name="Borruel N."/>
            <person name="Burgdorf K.S."/>
            <person name="Boumezbeur F."/>
            <person name="Casellas F."/>
            <person name="Dore J."/>
            <person name="Guarner F."/>
            <person name="Hansen T."/>
            <person name="Hildebrand F."/>
            <person name="Kaas R.S."/>
            <person name="Kennedy S."/>
            <person name="Kristiansen K."/>
            <person name="Kultima J.R."/>
            <person name="Leonard P."/>
            <person name="Levenez F."/>
            <person name="Lund O."/>
            <person name="Moumen B."/>
            <person name="Le Paslier D."/>
            <person name="Pons N."/>
            <person name="Pedersen O."/>
            <person name="Prifti E."/>
            <person name="Qin J."/>
            <person name="Raes J."/>
            <person name="Tap J."/>
            <person name="Tims S."/>
            <person name="Ussery D.W."/>
            <person name="Yamada T."/>
            <person name="MetaHit consortium"/>
            <person name="Renault P."/>
            <person name="Sicheritz-Ponten T."/>
            <person name="Bork P."/>
            <person name="Wang J."/>
            <person name="Brunak S."/>
            <person name="Ehrlich S.D."/>
        </authorList>
    </citation>
    <scope>NUCLEOTIDE SEQUENCE [LARGE SCALE GENOMIC DNA]</scope>
</reference>
<evidence type="ECO:0000259" key="1">
    <source>
        <dbReference type="Pfam" id="PF09820"/>
    </source>
</evidence>
<dbReference type="InterPro" id="IPR012547">
    <property type="entry name" value="PDDEXK_9"/>
</dbReference>
<dbReference type="AlphaFoldDB" id="R6X4I6"/>
<sequence>MGRFVNPDNSAFQVAVASEIYIDKTGMLAYTNKVLGTKQALICNSRPRRFGKSTTADMLTAYYSRGADSKNLFAGYEISNDKNFSKYLNKYDVIHLDIQWCMMDAGSAENTVSYINKNVIGELKKLYPEIEFADVQHLYGALSKINAALKQKFIIIIDEWDVLVRDEATNTAVQEEYINFLRGLFKGAEPEKYLALAYLTGILPIKKIKTQSALNNFEEFTMLAPGGLASYFGFTEAEVQGLCAKYNVDFTEVKRWYDGYFLGNEHIYNPKAVVSVMLRKEFQSYWSQTGTYAMIVPLINMDFDGLKAAIIEMLSGDIVSVNAKTFQNDMVNFTDRDDVLTVLIHLGYLAYNQKLKVAFIPNEEIREEFLAAVKRKKWNELVDFQRASKALLNATLDMDAEAVAKYVEKIHQEYASVIQYNDENSLSSVLAIAYLSAMEYYFKPIRELPTGRGFADFVFLPKAEYAEGYPALLVELKWNQSAEAALAQIKEKKYPESLVQYTGNILLVGINYDKKNKKHQCLIEEMKK</sequence>
<proteinExistence type="predicted"/>
<evidence type="ECO:0000313" key="2">
    <source>
        <dbReference type="EMBL" id="CDD11171.1"/>
    </source>
</evidence>
<gene>
    <name evidence="2" type="ORF">BN587_00369</name>
</gene>
<dbReference type="EMBL" id="CBGL010000075">
    <property type="protein sequence ID" value="CDD11171.1"/>
    <property type="molecule type" value="Genomic_DNA"/>
</dbReference>
<dbReference type="RefSeq" id="WP_021719463.1">
    <property type="nucleotide sequence ID" value="NZ_FR892761.1"/>
</dbReference>
<feature type="domain" description="AAA-ATPase-like" evidence="1">
    <location>
        <begin position="19"/>
        <end position="207"/>
    </location>
</feature>
<comment type="caution">
    <text evidence="2">The sequence shown here is derived from an EMBL/GenBank/DDBJ whole genome shotgun (WGS) entry which is preliminary data.</text>
</comment>
<name>R6X4I6_9FIRM</name>
<dbReference type="HOGENOM" id="CLU_032468_0_0_9"/>
<dbReference type="PANTHER" id="PTHR34825:SF1">
    <property type="entry name" value="AAA-ATPASE-LIKE DOMAIN-CONTAINING PROTEIN"/>
    <property type="match status" value="1"/>
</dbReference>
<dbReference type="Pfam" id="PF08011">
    <property type="entry name" value="PDDEXK_9"/>
    <property type="match status" value="1"/>
</dbReference>